<evidence type="ECO:0000313" key="4">
    <source>
        <dbReference type="Proteomes" id="UP001165423"/>
    </source>
</evidence>
<keyword evidence="2" id="KW-0802">TPR repeat</keyword>
<dbReference type="Proteomes" id="UP001165423">
    <property type="component" value="Unassembled WGS sequence"/>
</dbReference>
<dbReference type="SMART" id="SM00028">
    <property type="entry name" value="TPR"/>
    <property type="match status" value="4"/>
</dbReference>
<comment type="caution">
    <text evidence="3">The sequence shown here is derived from an EMBL/GenBank/DDBJ whole genome shotgun (WGS) entry which is preliminary data.</text>
</comment>
<keyword evidence="1" id="KW-0677">Repeat</keyword>
<dbReference type="InterPro" id="IPR011990">
    <property type="entry name" value="TPR-like_helical_dom_sf"/>
</dbReference>
<dbReference type="PANTHER" id="PTHR44227:SF3">
    <property type="entry name" value="PROTEIN O-MANNOSYL-TRANSFERASE TMTC4"/>
    <property type="match status" value="1"/>
</dbReference>
<evidence type="ECO:0000256" key="1">
    <source>
        <dbReference type="ARBA" id="ARBA00022737"/>
    </source>
</evidence>
<dbReference type="RefSeq" id="WP_243318763.1">
    <property type="nucleotide sequence ID" value="NZ_JALGCL010000001.1"/>
</dbReference>
<dbReference type="Pfam" id="PF13432">
    <property type="entry name" value="TPR_16"/>
    <property type="match status" value="1"/>
</dbReference>
<sequence length="270" mass="28688">MRLHRLLACLVLVGIVVSGCSRLTFVRPKLERGEYTRVAPEYTVRAAPGEQKRVAAMDQVAMAELHLRNGQLEQAEAAANAALRADPASADAHTLLAMIAEQRGNAVDAGAHYAKARDLAPASGTVLNNYGAWLCGNGRAGESLALFDRALADPGYRTPGAALANAGSCALTAGQGARAERDLRRALQYDPESPTALAALALLQYRAGDYLQARAFSERRLAAAPATPQVLQLASQIEQKLGDTTAAARYVQRIRTEFPQARTPSGDLGQ</sequence>
<keyword evidence="4" id="KW-1185">Reference proteome</keyword>
<dbReference type="InterPro" id="IPR019734">
    <property type="entry name" value="TPR_rpt"/>
</dbReference>
<evidence type="ECO:0000256" key="2">
    <source>
        <dbReference type="ARBA" id="ARBA00022803"/>
    </source>
</evidence>
<dbReference type="Gene3D" id="1.25.40.10">
    <property type="entry name" value="Tetratricopeptide repeat domain"/>
    <property type="match status" value="1"/>
</dbReference>
<dbReference type="InterPro" id="IPR052346">
    <property type="entry name" value="O-mannosyl-transferase_TMTC"/>
</dbReference>
<dbReference type="NCBIfam" id="TIGR02521">
    <property type="entry name" value="type_IV_pilW"/>
    <property type="match status" value="1"/>
</dbReference>
<evidence type="ECO:0000313" key="3">
    <source>
        <dbReference type="EMBL" id="MCJ0824753.1"/>
    </source>
</evidence>
<dbReference type="EMBL" id="JALGCL010000001">
    <property type="protein sequence ID" value="MCJ0824753.1"/>
    <property type="molecule type" value="Genomic_DNA"/>
</dbReference>
<dbReference type="InterPro" id="IPR013360">
    <property type="entry name" value="Pilus_4_PilW"/>
</dbReference>
<dbReference type="PANTHER" id="PTHR44227">
    <property type="match status" value="1"/>
</dbReference>
<organism evidence="3 4">
    <name type="scientific">Cognatiluteimonas sedimenti</name>
    <dbReference type="NCBI Taxonomy" id="2927791"/>
    <lineage>
        <taxon>Bacteria</taxon>
        <taxon>Pseudomonadati</taxon>
        <taxon>Pseudomonadota</taxon>
        <taxon>Gammaproteobacteria</taxon>
        <taxon>Lysobacterales</taxon>
        <taxon>Lysobacteraceae</taxon>
        <taxon>Cognatiluteimonas</taxon>
    </lineage>
</organism>
<reference evidence="3 4" key="1">
    <citation type="submission" date="2022-03" db="EMBL/GenBank/DDBJ databases">
        <title>Luteimonas soily sp. nov., a novel bacterium isolated from the soil.</title>
        <authorList>
            <person name="Zhang X."/>
        </authorList>
    </citation>
    <scope>NUCLEOTIDE SEQUENCE [LARGE SCALE GENOMIC DNA]</scope>
    <source>
        <strain evidence="3 4">50</strain>
    </source>
</reference>
<dbReference type="Pfam" id="PF14559">
    <property type="entry name" value="TPR_19"/>
    <property type="match status" value="1"/>
</dbReference>
<gene>
    <name evidence="3" type="primary">pilW</name>
    <name evidence="3" type="ORF">MQC88_02060</name>
</gene>
<dbReference type="SUPFAM" id="SSF48452">
    <property type="entry name" value="TPR-like"/>
    <property type="match status" value="1"/>
</dbReference>
<name>A0ABT0A1C6_9GAMM</name>
<protein>
    <submittedName>
        <fullName evidence="3">Type IV pilus biogenesis/stability protein PilW</fullName>
    </submittedName>
</protein>
<dbReference type="PROSITE" id="PS51257">
    <property type="entry name" value="PROKAR_LIPOPROTEIN"/>
    <property type="match status" value="1"/>
</dbReference>
<proteinExistence type="predicted"/>
<accession>A0ABT0A1C6</accession>